<dbReference type="Gene3D" id="1.20.1250.20">
    <property type="entry name" value="MFS general substrate transporter like domains"/>
    <property type="match status" value="2"/>
</dbReference>
<feature type="domain" description="Major facilitator superfamily (MFS) profile" evidence="6">
    <location>
        <begin position="1"/>
        <end position="394"/>
    </location>
</feature>
<accession>F5Y9K5</accession>
<dbReference type="PROSITE" id="PS50850">
    <property type="entry name" value="MFS"/>
    <property type="match status" value="1"/>
</dbReference>
<dbReference type="GO" id="GO:0022857">
    <property type="term" value="F:transmembrane transporter activity"/>
    <property type="evidence" value="ECO:0007669"/>
    <property type="project" value="InterPro"/>
</dbReference>
<protein>
    <submittedName>
        <fullName evidence="7">Transporter, major facilitator family</fullName>
    </submittedName>
</protein>
<feature type="region of interest" description="Disordered" evidence="4">
    <location>
        <begin position="184"/>
        <end position="203"/>
    </location>
</feature>
<dbReference type="Proteomes" id="UP000009222">
    <property type="component" value="Chromosome"/>
</dbReference>
<keyword evidence="3 5" id="KW-0472">Membrane</keyword>
<dbReference type="eggNOG" id="COG2814">
    <property type="taxonomic scope" value="Bacteria"/>
</dbReference>
<keyword evidence="1 5" id="KW-0812">Transmembrane</keyword>
<evidence type="ECO:0000256" key="1">
    <source>
        <dbReference type="ARBA" id="ARBA00022692"/>
    </source>
</evidence>
<dbReference type="PANTHER" id="PTHR11360">
    <property type="entry name" value="MONOCARBOXYLATE TRANSPORTER"/>
    <property type="match status" value="1"/>
</dbReference>
<name>F5Y9K5_LEAAZ</name>
<dbReference type="InterPro" id="IPR011701">
    <property type="entry name" value="MFS"/>
</dbReference>
<dbReference type="KEGG" id="taz:TREAZ_0829"/>
<dbReference type="STRING" id="545695.TREAZ_0829"/>
<proteinExistence type="predicted"/>
<organism evidence="7 8">
    <name type="scientific">Leadbettera azotonutricia (strain ATCC BAA-888 / DSM 13862 / ZAS-9)</name>
    <name type="common">Treponema azotonutricium</name>
    <dbReference type="NCBI Taxonomy" id="545695"/>
    <lineage>
        <taxon>Bacteria</taxon>
        <taxon>Pseudomonadati</taxon>
        <taxon>Spirochaetota</taxon>
        <taxon>Spirochaetia</taxon>
        <taxon>Spirochaetales</taxon>
        <taxon>Breznakiellaceae</taxon>
        <taxon>Leadbettera</taxon>
    </lineage>
</organism>
<feature type="transmembrane region" description="Helical" evidence="5">
    <location>
        <begin position="217"/>
        <end position="238"/>
    </location>
</feature>
<evidence type="ECO:0000313" key="7">
    <source>
        <dbReference type="EMBL" id="AEF80734.1"/>
    </source>
</evidence>
<reference evidence="8" key="1">
    <citation type="submission" date="2009-12" db="EMBL/GenBank/DDBJ databases">
        <title>Complete sequence of Treponema azotonutricium strain ZAS-9.</title>
        <authorList>
            <person name="Tetu S.G."/>
            <person name="Matson E."/>
            <person name="Ren Q."/>
            <person name="Seshadri R."/>
            <person name="Elbourne L."/>
            <person name="Hassan K.A."/>
            <person name="Durkin A."/>
            <person name="Radune D."/>
            <person name="Mohamoud Y."/>
            <person name="Shay R."/>
            <person name="Jin S."/>
            <person name="Zhang X."/>
            <person name="Lucey K."/>
            <person name="Ballor N.R."/>
            <person name="Ottesen E."/>
            <person name="Rosenthal R."/>
            <person name="Allen A."/>
            <person name="Leadbetter J.R."/>
            <person name="Paulsen I.T."/>
        </authorList>
    </citation>
    <scope>NUCLEOTIDE SEQUENCE [LARGE SCALE GENOMIC DNA]</scope>
    <source>
        <strain evidence="8">ATCC BAA-888 / DSM 13862 / ZAS-9</strain>
    </source>
</reference>
<gene>
    <name evidence="7" type="ordered locus">TREAZ_0829</name>
</gene>
<keyword evidence="8" id="KW-1185">Reference proteome</keyword>
<feature type="transmembrane region" description="Helical" evidence="5">
    <location>
        <begin position="367"/>
        <end position="389"/>
    </location>
</feature>
<dbReference type="InterPro" id="IPR050327">
    <property type="entry name" value="Proton-linked_MCT"/>
</dbReference>
<dbReference type="AlphaFoldDB" id="F5Y9K5"/>
<dbReference type="InterPro" id="IPR020846">
    <property type="entry name" value="MFS_dom"/>
</dbReference>
<dbReference type="InterPro" id="IPR036259">
    <property type="entry name" value="MFS_trans_sf"/>
</dbReference>
<dbReference type="EMBL" id="CP001841">
    <property type="protein sequence ID" value="AEF80734.1"/>
    <property type="molecule type" value="Genomic_DNA"/>
</dbReference>
<feature type="transmembrane region" description="Helical" evidence="5">
    <location>
        <begin position="94"/>
        <end position="117"/>
    </location>
</feature>
<feature type="transmembrane region" description="Helical" evidence="5">
    <location>
        <begin position="153"/>
        <end position="176"/>
    </location>
</feature>
<dbReference type="PANTHER" id="PTHR11360:SF304">
    <property type="entry name" value="MFS DOMAIN-CONTAINING PROTEIN"/>
    <property type="match status" value="1"/>
</dbReference>
<evidence type="ECO:0000256" key="3">
    <source>
        <dbReference type="ARBA" id="ARBA00023136"/>
    </source>
</evidence>
<evidence type="ECO:0000259" key="6">
    <source>
        <dbReference type="PROSITE" id="PS50850"/>
    </source>
</evidence>
<feature type="transmembrane region" description="Helical" evidence="5">
    <location>
        <begin position="282"/>
        <end position="300"/>
    </location>
</feature>
<dbReference type="RefSeq" id="WP_015711144.1">
    <property type="nucleotide sequence ID" value="NC_015577.1"/>
</dbReference>
<evidence type="ECO:0000313" key="8">
    <source>
        <dbReference type="Proteomes" id="UP000009222"/>
    </source>
</evidence>
<dbReference type="SUPFAM" id="SSF103473">
    <property type="entry name" value="MFS general substrate transporter"/>
    <property type="match status" value="1"/>
</dbReference>
<feature type="transmembrane region" description="Helical" evidence="5">
    <location>
        <begin position="37"/>
        <end position="58"/>
    </location>
</feature>
<evidence type="ECO:0000256" key="4">
    <source>
        <dbReference type="SAM" id="MobiDB-lite"/>
    </source>
</evidence>
<feature type="transmembrane region" description="Helical" evidence="5">
    <location>
        <begin position="335"/>
        <end position="361"/>
    </location>
</feature>
<evidence type="ECO:0000256" key="5">
    <source>
        <dbReference type="SAM" id="Phobius"/>
    </source>
</evidence>
<feature type="transmembrane region" description="Helical" evidence="5">
    <location>
        <begin position="65"/>
        <end position="82"/>
    </location>
</feature>
<feature type="transmembrane region" description="Helical" evidence="5">
    <location>
        <begin position="124"/>
        <end position="147"/>
    </location>
</feature>
<dbReference type="OrthoDB" id="182417at2"/>
<dbReference type="Pfam" id="PF07690">
    <property type="entry name" value="MFS_1"/>
    <property type="match status" value="1"/>
</dbReference>
<feature type="transmembrane region" description="Helical" evidence="5">
    <location>
        <begin position="7"/>
        <end position="25"/>
    </location>
</feature>
<evidence type="ECO:0000256" key="2">
    <source>
        <dbReference type="ARBA" id="ARBA00022989"/>
    </source>
</evidence>
<feature type="transmembrane region" description="Helical" evidence="5">
    <location>
        <begin position="306"/>
        <end position="323"/>
    </location>
</feature>
<sequence length="402" mass="42774">MLISGSLILLLMGLLYGWSIIALPLEREFAWTRDKTSLIFVAVMVFFTSGVLAGGPVSKRFSPGVCIRISGFLIFAGFVLASRVDSVWGMCLSYGFLCGLGIGITYNVVLTATLFWFPGKTGLASGFLLGGFGLGSFALGPAVSALINSSMGWRRGFLIIGAVFLVLVFVESFIICKPKEGEIEQESHDSGEGGKNPVERNSSPGEMLGSPFFRRMYLWGTVLSSCTVGILGIGALFASDMGAGYTLAAVMSGFLSIGNGGGRIAFGLVYDRFGRKFSMRTGALFFLSGVTLLIISHFTANLLLVGLGYFFAGLCCGALPPIYSCTCRKYFGPRYFSWNIGLFNSTNIPAVLIGNFAAGILRSKTGSYLPVFGVMAIFSILAFGIEFAMGKAEKNIPGSGSC</sequence>
<feature type="transmembrane region" description="Helical" evidence="5">
    <location>
        <begin position="244"/>
        <end position="270"/>
    </location>
</feature>
<keyword evidence="2 5" id="KW-1133">Transmembrane helix</keyword>
<reference evidence="7 8" key="2">
    <citation type="journal article" date="2011" name="ISME J.">
        <title>RNA-seq reveals cooperative metabolic interactions between two termite-gut spirochete species in co-culture.</title>
        <authorList>
            <person name="Rosenthal A.Z."/>
            <person name="Matson E.G."/>
            <person name="Eldar A."/>
            <person name="Leadbetter J.R."/>
        </authorList>
    </citation>
    <scope>NUCLEOTIDE SEQUENCE [LARGE SCALE GENOMIC DNA]</scope>
    <source>
        <strain evidence="8">ATCC BAA-888 / DSM 13862 / ZAS-9</strain>
    </source>
</reference>
<dbReference type="HOGENOM" id="CLU_001265_59_7_12"/>
<dbReference type="InParanoid" id="F5Y9K5"/>